<sequence length="80" mass="8829">MRYAVKEAILLLFINALHVQCRTVLKTQNINATDSVRSLKGYEWAACRCENGICVNDGGKEICKCNPGYGNFTATKCKGI</sequence>
<dbReference type="EMBL" id="BGPR01024186">
    <property type="protein sequence ID" value="GBN92034.1"/>
    <property type="molecule type" value="Genomic_DNA"/>
</dbReference>
<comment type="caution">
    <text evidence="2">The sequence shown here is derived from an EMBL/GenBank/DDBJ whole genome shotgun (WGS) entry which is preliminary data.</text>
</comment>
<dbReference type="OrthoDB" id="6454444at2759"/>
<reference evidence="2 3" key="1">
    <citation type="journal article" date="2019" name="Sci. Rep.">
        <title>Orb-weaving spider Araneus ventricosus genome elucidates the spidroin gene catalogue.</title>
        <authorList>
            <person name="Kono N."/>
            <person name="Nakamura H."/>
            <person name="Ohtoshi R."/>
            <person name="Moran D.A.P."/>
            <person name="Shinohara A."/>
            <person name="Yoshida Y."/>
            <person name="Fujiwara M."/>
            <person name="Mori M."/>
            <person name="Tomita M."/>
            <person name="Arakawa K."/>
        </authorList>
    </citation>
    <scope>NUCLEOTIDE SEQUENCE [LARGE SCALE GENOMIC DNA]</scope>
</reference>
<name>A0A4Y2SUM1_ARAVE</name>
<feature type="chain" id="PRO_5021189724" description="EGF-like domain-containing protein" evidence="1">
    <location>
        <begin position="22"/>
        <end position="80"/>
    </location>
</feature>
<evidence type="ECO:0000256" key="1">
    <source>
        <dbReference type="SAM" id="SignalP"/>
    </source>
</evidence>
<keyword evidence="1" id="KW-0732">Signal</keyword>
<organism evidence="2 3">
    <name type="scientific">Araneus ventricosus</name>
    <name type="common">Orbweaver spider</name>
    <name type="synonym">Epeira ventricosa</name>
    <dbReference type="NCBI Taxonomy" id="182803"/>
    <lineage>
        <taxon>Eukaryota</taxon>
        <taxon>Metazoa</taxon>
        <taxon>Ecdysozoa</taxon>
        <taxon>Arthropoda</taxon>
        <taxon>Chelicerata</taxon>
        <taxon>Arachnida</taxon>
        <taxon>Araneae</taxon>
        <taxon>Araneomorphae</taxon>
        <taxon>Entelegynae</taxon>
        <taxon>Araneoidea</taxon>
        <taxon>Araneidae</taxon>
        <taxon>Araneus</taxon>
    </lineage>
</organism>
<proteinExistence type="predicted"/>
<dbReference type="Proteomes" id="UP000499080">
    <property type="component" value="Unassembled WGS sequence"/>
</dbReference>
<feature type="signal peptide" evidence="1">
    <location>
        <begin position="1"/>
        <end position="21"/>
    </location>
</feature>
<evidence type="ECO:0008006" key="4">
    <source>
        <dbReference type="Google" id="ProtNLM"/>
    </source>
</evidence>
<gene>
    <name evidence="2" type="ORF">AVEN_129995_1</name>
</gene>
<accession>A0A4Y2SUM1</accession>
<evidence type="ECO:0000313" key="3">
    <source>
        <dbReference type="Proteomes" id="UP000499080"/>
    </source>
</evidence>
<keyword evidence="3" id="KW-1185">Reference proteome</keyword>
<protein>
    <recommendedName>
        <fullName evidence="4">EGF-like domain-containing protein</fullName>
    </recommendedName>
</protein>
<evidence type="ECO:0000313" key="2">
    <source>
        <dbReference type="EMBL" id="GBN92034.1"/>
    </source>
</evidence>
<dbReference type="AlphaFoldDB" id="A0A4Y2SUM1"/>